<keyword evidence="5 14" id="KW-0812">Transmembrane</keyword>
<dbReference type="InterPro" id="IPR038408">
    <property type="entry name" value="GNK2_sf"/>
</dbReference>
<evidence type="ECO:0000256" key="8">
    <source>
        <dbReference type="ARBA" id="ARBA00022949"/>
    </source>
</evidence>
<keyword evidence="10 14" id="KW-0472">Membrane</keyword>
<protein>
    <recommendedName>
        <fullName evidence="15">Gnk2-homologous domain-containing protein</fullName>
    </recommendedName>
</protein>
<evidence type="ECO:0000256" key="13">
    <source>
        <dbReference type="ARBA" id="ARBA00038393"/>
    </source>
</evidence>
<evidence type="ECO:0000256" key="14">
    <source>
        <dbReference type="SAM" id="Phobius"/>
    </source>
</evidence>
<evidence type="ECO:0000256" key="1">
    <source>
        <dbReference type="ARBA" id="ARBA00004251"/>
    </source>
</evidence>
<proteinExistence type="inferred from homology"/>
<dbReference type="PANTHER" id="PTHR32080:SF24">
    <property type="entry name" value="PLASMODESMATA-LOCATED PROTEIN 2"/>
    <property type="match status" value="1"/>
</dbReference>
<name>A0AAP0PH42_9MAGN</name>
<keyword evidence="17" id="KW-1185">Reference proteome</keyword>
<dbReference type="Gene3D" id="3.30.430.20">
    <property type="entry name" value="Gnk2 domain, C-X8-C-X2-C motif"/>
    <property type="match status" value="2"/>
</dbReference>
<evidence type="ECO:0000256" key="5">
    <source>
        <dbReference type="ARBA" id="ARBA00022692"/>
    </source>
</evidence>
<keyword evidence="9 14" id="KW-1133">Transmembrane helix</keyword>
<keyword evidence="6" id="KW-0732">Signal</keyword>
<evidence type="ECO:0000256" key="12">
    <source>
        <dbReference type="ARBA" id="ARBA00024184"/>
    </source>
</evidence>
<dbReference type="AlphaFoldDB" id="A0AAP0PH42"/>
<dbReference type="InterPro" id="IPR051378">
    <property type="entry name" value="Cell2Cell_Antifungal"/>
</dbReference>
<dbReference type="CDD" id="cd23509">
    <property type="entry name" value="Gnk2-like"/>
    <property type="match status" value="2"/>
</dbReference>
<dbReference type="FunFam" id="3.30.430.20:FF:000008">
    <property type="entry name" value="cysteine-rich repeat secretory protein 3"/>
    <property type="match status" value="1"/>
</dbReference>
<feature type="transmembrane region" description="Helical" evidence="14">
    <location>
        <begin position="270"/>
        <end position="290"/>
    </location>
</feature>
<evidence type="ECO:0000256" key="7">
    <source>
        <dbReference type="ARBA" id="ARBA00022737"/>
    </source>
</evidence>
<evidence type="ECO:0000256" key="11">
    <source>
        <dbReference type="ARBA" id="ARBA00023157"/>
    </source>
</evidence>
<gene>
    <name evidence="16" type="ORF">Scep_010317</name>
</gene>
<evidence type="ECO:0000256" key="9">
    <source>
        <dbReference type="ARBA" id="ARBA00022989"/>
    </source>
</evidence>
<feature type="domain" description="Gnk2-homologous" evidence="15">
    <location>
        <begin position="45"/>
        <end position="148"/>
    </location>
</feature>
<evidence type="ECO:0000313" key="17">
    <source>
        <dbReference type="Proteomes" id="UP001419268"/>
    </source>
</evidence>
<keyword evidence="8" id="KW-0965">Cell junction</keyword>
<dbReference type="GO" id="GO:0005886">
    <property type="term" value="C:plasma membrane"/>
    <property type="evidence" value="ECO:0007669"/>
    <property type="project" value="UniProtKB-SubCell"/>
</dbReference>
<dbReference type="FunFam" id="3.30.430.20:FF:000001">
    <property type="entry name" value="cysteine-rich repeat secretory protein 3"/>
    <property type="match status" value="1"/>
</dbReference>
<dbReference type="GO" id="GO:0009506">
    <property type="term" value="C:plasmodesma"/>
    <property type="evidence" value="ECO:0007669"/>
    <property type="project" value="UniProtKB-SubCell"/>
</dbReference>
<dbReference type="GO" id="GO:0010497">
    <property type="term" value="P:plasmodesmata-mediated intercellular transport"/>
    <property type="evidence" value="ECO:0007669"/>
    <property type="project" value="TreeGrafter"/>
</dbReference>
<keyword evidence="11" id="KW-1015">Disulfide bond</keyword>
<dbReference type="PANTHER" id="PTHR32080">
    <property type="entry name" value="ANTIFUNGAL PROTEIN GINKBILOBIN-2-LIKE"/>
    <property type="match status" value="1"/>
</dbReference>
<dbReference type="PROSITE" id="PS51473">
    <property type="entry name" value="GNK2"/>
    <property type="match status" value="2"/>
</dbReference>
<evidence type="ECO:0000259" key="15">
    <source>
        <dbReference type="PROSITE" id="PS51473"/>
    </source>
</evidence>
<keyword evidence="2" id="KW-0813">Transport</keyword>
<dbReference type="EMBL" id="JBBNAG010000004">
    <property type="protein sequence ID" value="KAK9140636.1"/>
    <property type="molecule type" value="Genomic_DNA"/>
</dbReference>
<dbReference type="Proteomes" id="UP001419268">
    <property type="component" value="Unassembled WGS sequence"/>
</dbReference>
<evidence type="ECO:0000256" key="3">
    <source>
        <dbReference type="ARBA" id="ARBA00022475"/>
    </source>
</evidence>
<dbReference type="InterPro" id="IPR002902">
    <property type="entry name" value="GNK2"/>
</dbReference>
<organism evidence="16 17">
    <name type="scientific">Stephania cephalantha</name>
    <dbReference type="NCBI Taxonomy" id="152367"/>
    <lineage>
        <taxon>Eukaryota</taxon>
        <taxon>Viridiplantae</taxon>
        <taxon>Streptophyta</taxon>
        <taxon>Embryophyta</taxon>
        <taxon>Tracheophyta</taxon>
        <taxon>Spermatophyta</taxon>
        <taxon>Magnoliopsida</taxon>
        <taxon>Ranunculales</taxon>
        <taxon>Menispermaceae</taxon>
        <taxon>Menispermoideae</taxon>
        <taxon>Cissampelideae</taxon>
        <taxon>Stephania</taxon>
    </lineage>
</organism>
<evidence type="ECO:0000256" key="6">
    <source>
        <dbReference type="ARBA" id="ARBA00022729"/>
    </source>
</evidence>
<reference evidence="16 17" key="1">
    <citation type="submission" date="2024-01" db="EMBL/GenBank/DDBJ databases">
        <title>Genome assemblies of Stephania.</title>
        <authorList>
            <person name="Yang L."/>
        </authorList>
    </citation>
    <scope>NUCLEOTIDE SEQUENCE [LARGE SCALE GENOMIC DNA]</scope>
    <source>
        <strain evidence="16">JXDWG</strain>
        <tissue evidence="16">Leaf</tissue>
    </source>
</reference>
<comment type="subcellular location">
    <subcellularLocation>
        <location evidence="12">Cell junction</location>
        <location evidence="12">Plasmodesma</location>
    </subcellularLocation>
    <subcellularLocation>
        <location evidence="1">Cell membrane</location>
        <topology evidence="1">Single-pass type I membrane protein</topology>
    </subcellularLocation>
</comment>
<evidence type="ECO:0000256" key="4">
    <source>
        <dbReference type="ARBA" id="ARBA00022581"/>
    </source>
</evidence>
<sequence>MKTHHSQMVVFLPKKPLLLLLTIIIIISTFLIPSTKAASSSPDFTTLVYKGCANQTLPDPNGVFSQTLNSLFNSLITQSSKSKFFKTTSGGNSQITGLFQCRGDLSATDCYTCVSQIPQISSQLCGAASAAARIQLRGCYALYEASGFPTVSGLQLLYKVCGRSQISGSGFEERRDTALAAMESGIGGGGFFATSYRSVYVLGQCEGDLGAGDCRECVKTAARRAQVECGSAVSGQVYLYKCYINYAYYANGVSDSVKSSGSGQNTGKTIAIVVGGVAAAGFGVILLLFLRSLLKKHDDD</sequence>
<comment type="caution">
    <text evidence="16">The sequence shown here is derived from an EMBL/GenBank/DDBJ whole genome shotgun (WGS) entry which is preliminary data.</text>
</comment>
<accession>A0AAP0PH42</accession>
<evidence type="ECO:0000256" key="2">
    <source>
        <dbReference type="ARBA" id="ARBA00022448"/>
    </source>
</evidence>
<keyword evidence="7" id="KW-0677">Repeat</keyword>
<dbReference type="Pfam" id="PF01657">
    <property type="entry name" value="Stress-antifung"/>
    <property type="match status" value="2"/>
</dbReference>
<evidence type="ECO:0000256" key="10">
    <source>
        <dbReference type="ARBA" id="ARBA00023136"/>
    </source>
</evidence>
<feature type="domain" description="Gnk2-homologous" evidence="15">
    <location>
        <begin position="153"/>
        <end position="251"/>
    </location>
</feature>
<keyword evidence="4" id="KW-0945">Host-virus interaction</keyword>
<comment type="similarity">
    <text evidence="13">Belongs to the cysteine-rich repeat secretory protein family. Plasmodesmata-located proteins (PDLD) subfamily.</text>
</comment>
<dbReference type="GO" id="GO:0046739">
    <property type="term" value="P:transport of virus in multicellular host"/>
    <property type="evidence" value="ECO:0007669"/>
    <property type="project" value="UniProtKB-ARBA"/>
</dbReference>
<keyword evidence="3" id="KW-1003">Cell membrane</keyword>
<evidence type="ECO:0000313" key="16">
    <source>
        <dbReference type="EMBL" id="KAK9140636.1"/>
    </source>
</evidence>